<protein>
    <submittedName>
        <fullName evidence="7">4-phosphoerythronate dehydrogenase</fullName>
    </submittedName>
</protein>
<dbReference type="EMBL" id="JAQOUE010000001">
    <property type="protein sequence ID" value="MDT7042659.1"/>
    <property type="molecule type" value="Genomic_DNA"/>
</dbReference>
<dbReference type="InterPro" id="IPR024531">
    <property type="entry name" value="Erythronate-4-P_DHase_dimer"/>
</dbReference>
<gene>
    <name evidence="7" type="ORF">PPG34_09875</name>
</gene>
<evidence type="ECO:0000256" key="2">
    <source>
        <dbReference type="ARBA" id="ARBA00023002"/>
    </source>
</evidence>
<dbReference type="CDD" id="cd12158">
    <property type="entry name" value="ErythrP_dh"/>
    <property type="match status" value="1"/>
</dbReference>
<dbReference type="HAMAP" id="MF_01825">
    <property type="entry name" value="PdxB"/>
    <property type="match status" value="1"/>
</dbReference>
<accession>A0ABU3K885</accession>
<sequence>MNIVVDENIPLGKDAFSTLGNVSVLPGRQISSSYLQEASALIVRSVTSVNKKLLAGTPVKFVGTATAGIDHIDQEYLNNQQIGFADAAGSNANSVAEYVLTALAIIAQRFQISLKGKTLGIVGVGRIGRLVANHAKVLGMEVILNDPPLARKSQDQCYRPLEEALQADFVTLHVPLINEGVDKTVHLIGEKKLAAMSSSSILFNTCRGEVIDNHALLLALKNQQIQGAVLDVWEGEPSIHWDLAHTATIATPHIAGYSFDGKIKGTSMIYSAACDYFGIAPTWKFTEDAPPLSHPGNAINAHGHNLEHLLVQLAPRLYDLQGDDTRMRSLLVLPMPQRPTRFDQLRRQYPKRREFYAFPLLLQDADPGVLSDLDQLGFSIHQFEK</sequence>
<proteinExistence type="inferred from homology"/>
<dbReference type="SUPFAM" id="SSF51735">
    <property type="entry name" value="NAD(P)-binding Rossmann-fold domains"/>
    <property type="match status" value="1"/>
</dbReference>
<dbReference type="Proteomes" id="UP001250932">
    <property type="component" value="Unassembled WGS sequence"/>
</dbReference>
<feature type="domain" description="Erythronate-4-phosphate dehydrogenase dimerisation" evidence="6">
    <location>
        <begin position="298"/>
        <end position="363"/>
    </location>
</feature>
<comment type="caution">
    <text evidence="7">The sequence shown here is derived from an EMBL/GenBank/DDBJ whole genome shotgun (WGS) entry which is preliminary data.</text>
</comment>
<dbReference type="InterPro" id="IPR020921">
    <property type="entry name" value="Erythronate-4-P_DHase"/>
</dbReference>
<dbReference type="Gene3D" id="3.40.50.720">
    <property type="entry name" value="NAD(P)-binding Rossmann-like Domain"/>
    <property type="match status" value="2"/>
</dbReference>
<dbReference type="Gene3D" id="3.30.1370.170">
    <property type="match status" value="1"/>
</dbReference>
<feature type="domain" description="D-isomer specific 2-hydroxyacid dehydrogenase NAD-binding" evidence="5">
    <location>
        <begin position="111"/>
        <end position="255"/>
    </location>
</feature>
<dbReference type="Pfam" id="PF02826">
    <property type="entry name" value="2-Hacid_dh_C"/>
    <property type="match status" value="1"/>
</dbReference>
<evidence type="ECO:0000259" key="5">
    <source>
        <dbReference type="Pfam" id="PF02826"/>
    </source>
</evidence>
<keyword evidence="2" id="KW-0560">Oxidoreductase</keyword>
<organism evidence="7 8">
    <name type="scientific">Candidatus Nitronereus thalassa</name>
    <dbReference type="NCBI Taxonomy" id="3020898"/>
    <lineage>
        <taxon>Bacteria</taxon>
        <taxon>Pseudomonadati</taxon>
        <taxon>Nitrospirota</taxon>
        <taxon>Nitrospiria</taxon>
        <taxon>Nitrospirales</taxon>
        <taxon>Nitrospiraceae</taxon>
        <taxon>Candidatus Nitronereus</taxon>
    </lineage>
</organism>
<evidence type="ECO:0000256" key="3">
    <source>
        <dbReference type="ARBA" id="ARBA00023027"/>
    </source>
</evidence>
<dbReference type="InterPro" id="IPR038251">
    <property type="entry name" value="PdxB_dimer_sf"/>
</dbReference>
<keyword evidence="1" id="KW-0963">Cytoplasm</keyword>
<keyword evidence="3" id="KW-0520">NAD</keyword>
<dbReference type="PANTHER" id="PTHR42938">
    <property type="entry name" value="FORMATE DEHYDROGENASE 1"/>
    <property type="match status" value="1"/>
</dbReference>
<dbReference type="Pfam" id="PF11890">
    <property type="entry name" value="DUF3410"/>
    <property type="match status" value="1"/>
</dbReference>
<dbReference type="InterPro" id="IPR036291">
    <property type="entry name" value="NAD(P)-bd_dom_sf"/>
</dbReference>
<evidence type="ECO:0000313" key="8">
    <source>
        <dbReference type="Proteomes" id="UP001250932"/>
    </source>
</evidence>
<reference evidence="7 8" key="1">
    <citation type="journal article" date="2023" name="ISME J.">
        <title>Cultivation and genomic characterization of novel and ubiquitous marine nitrite-oxidizing bacteria from the Nitrospirales.</title>
        <authorList>
            <person name="Mueller A.J."/>
            <person name="Daebeler A."/>
            <person name="Herbold C.W."/>
            <person name="Kirkegaard R.H."/>
            <person name="Daims H."/>
        </authorList>
    </citation>
    <scope>NUCLEOTIDE SEQUENCE [LARGE SCALE GENOMIC DNA]</scope>
    <source>
        <strain evidence="7 8">EB</strain>
    </source>
</reference>
<dbReference type="InterPro" id="IPR006140">
    <property type="entry name" value="D-isomer_DH_NAD-bd"/>
</dbReference>
<keyword evidence="4" id="KW-0664">Pyridoxine biosynthesis</keyword>
<evidence type="ECO:0000313" key="7">
    <source>
        <dbReference type="EMBL" id="MDT7042659.1"/>
    </source>
</evidence>
<evidence type="ECO:0000259" key="6">
    <source>
        <dbReference type="Pfam" id="PF11890"/>
    </source>
</evidence>
<name>A0ABU3K885_9BACT</name>
<dbReference type="SUPFAM" id="SSF52283">
    <property type="entry name" value="Formate/glycerate dehydrogenase catalytic domain-like"/>
    <property type="match status" value="1"/>
</dbReference>
<dbReference type="PANTHER" id="PTHR42938:SF9">
    <property type="entry name" value="FORMATE DEHYDROGENASE 1"/>
    <property type="match status" value="1"/>
</dbReference>
<dbReference type="RefSeq" id="WP_313833097.1">
    <property type="nucleotide sequence ID" value="NZ_JAQOUE010000001.1"/>
</dbReference>
<keyword evidence="8" id="KW-1185">Reference proteome</keyword>
<evidence type="ECO:0000256" key="1">
    <source>
        <dbReference type="ARBA" id="ARBA00022490"/>
    </source>
</evidence>
<evidence type="ECO:0000256" key="4">
    <source>
        <dbReference type="ARBA" id="ARBA00023096"/>
    </source>
</evidence>